<name>A0AA38S9D2_9PEZI</name>
<evidence type="ECO:0000313" key="1">
    <source>
        <dbReference type="EMBL" id="KAJ9160586.1"/>
    </source>
</evidence>
<protein>
    <submittedName>
        <fullName evidence="1">Uncharacterized protein</fullName>
    </submittedName>
</protein>
<dbReference type="AlphaFoldDB" id="A0AA38S9D2"/>
<sequence length="210" mass="23022">MRPYAAIAAILLQGHRCFSLAFRSSTPETINPSSPYSQRICTQHSETPSWSVLNLTYKRINFGPPCVSPSGSCAPPFGGQPQALYYGELKLDILNKVTNQSHHCDVSSLSQSDLSTGSEEWLPCIEGTIFIMVPGYVTDTMFKLNHTSNSLELNQTWTCQDQGKNFTAYGLVSPVLDTSAKYVGNRDLGQIQIQGASPNIEVEGKLVNRS</sequence>
<dbReference type="EMBL" id="JANBVN010000033">
    <property type="protein sequence ID" value="KAJ9160586.1"/>
    <property type="molecule type" value="Genomic_DNA"/>
</dbReference>
<reference evidence="1" key="1">
    <citation type="submission" date="2022-07" db="EMBL/GenBank/DDBJ databases">
        <title>Fungi with potential for degradation of polypropylene.</title>
        <authorList>
            <person name="Gostincar C."/>
        </authorList>
    </citation>
    <scope>NUCLEOTIDE SEQUENCE</scope>
    <source>
        <strain evidence="1">EXF-13287</strain>
    </source>
</reference>
<organism evidence="1 2">
    <name type="scientific">Coniochaeta hoffmannii</name>
    <dbReference type="NCBI Taxonomy" id="91930"/>
    <lineage>
        <taxon>Eukaryota</taxon>
        <taxon>Fungi</taxon>
        <taxon>Dikarya</taxon>
        <taxon>Ascomycota</taxon>
        <taxon>Pezizomycotina</taxon>
        <taxon>Sordariomycetes</taxon>
        <taxon>Sordariomycetidae</taxon>
        <taxon>Coniochaetales</taxon>
        <taxon>Coniochaetaceae</taxon>
        <taxon>Coniochaeta</taxon>
    </lineage>
</organism>
<gene>
    <name evidence="1" type="ORF">NKR19_g3075</name>
</gene>
<accession>A0AA38S9D2</accession>
<comment type="caution">
    <text evidence="1">The sequence shown here is derived from an EMBL/GenBank/DDBJ whole genome shotgun (WGS) entry which is preliminary data.</text>
</comment>
<keyword evidence="2" id="KW-1185">Reference proteome</keyword>
<dbReference type="Proteomes" id="UP001174691">
    <property type="component" value="Unassembled WGS sequence"/>
</dbReference>
<evidence type="ECO:0000313" key="2">
    <source>
        <dbReference type="Proteomes" id="UP001174691"/>
    </source>
</evidence>
<proteinExistence type="predicted"/>